<sequence length="225" mass="24683">MRLGDFDAANVVWQAPFIALLFSGSNMMTLQLSRFACLSVFLLFLAGCMTVPISSIPKLMRQDFLTMDFEHVRVGLQLPANLSLQSGDAVMITRSKTDGATEETVETYALVADTDAAALAKFRPEKRDGMLASVWRVKPEDVGRIAELQERVRRSRAQGPRIRGSTAIKIVKACFKGTFPAGPIYSSIYMKPAENEDYIPTSLDADLVKLFGPAAVRSLITPCEG</sequence>
<feature type="transmembrane region" description="Helical" evidence="1">
    <location>
        <begin position="32"/>
        <end position="53"/>
    </location>
</feature>
<name>A0AAF0GTD8_AGRTU</name>
<accession>A0AAF0GTD8</accession>
<protein>
    <submittedName>
        <fullName evidence="2">Uncharacterized protein</fullName>
    </submittedName>
</protein>
<gene>
    <name evidence="2" type="ORF">CFBP5506_07575</name>
</gene>
<organism evidence="2 3">
    <name type="scientific">Agrobacterium tumefaciens</name>
    <dbReference type="NCBI Taxonomy" id="358"/>
    <lineage>
        <taxon>Bacteria</taxon>
        <taxon>Pseudomonadati</taxon>
        <taxon>Pseudomonadota</taxon>
        <taxon>Alphaproteobacteria</taxon>
        <taxon>Hyphomicrobiales</taxon>
        <taxon>Rhizobiaceae</taxon>
        <taxon>Rhizobium/Agrobacterium group</taxon>
        <taxon>Agrobacterium</taxon>
        <taxon>Agrobacterium tumefaciens complex</taxon>
    </lineage>
</organism>
<keyword evidence="1" id="KW-0472">Membrane</keyword>
<reference evidence="2" key="1">
    <citation type="submission" date="2019-04" db="EMBL/GenBank/DDBJ databases">
        <authorList>
            <person name="Chiang H.-Y."/>
            <person name="Huang Y.-Y."/>
            <person name="Chou L."/>
            <person name="Lai E.-M."/>
            <person name="Kuo C.-H."/>
        </authorList>
    </citation>
    <scope>NUCLEOTIDE SEQUENCE</scope>
    <source>
        <strain evidence="2">CFBP5506</strain>
    </source>
</reference>
<evidence type="ECO:0000256" key="1">
    <source>
        <dbReference type="SAM" id="Phobius"/>
    </source>
</evidence>
<dbReference type="Proteomes" id="UP000305410">
    <property type="component" value="Chromosome Circular"/>
</dbReference>
<reference evidence="2" key="2">
    <citation type="submission" date="2023-04" db="EMBL/GenBank/DDBJ databases">
        <title>Complete genome sequence of Agrobacterium salinitolerans CFBP5506.</title>
        <authorList>
            <person name="Yen H.-C."/>
            <person name="Yan X.-H."/>
            <person name="Lai E.-M."/>
            <person name="Kuo C.-H."/>
        </authorList>
    </citation>
    <scope>NUCLEOTIDE SEQUENCE</scope>
    <source>
        <strain evidence="2">CFBP5506</strain>
    </source>
</reference>
<proteinExistence type="predicted"/>
<evidence type="ECO:0000313" key="2">
    <source>
        <dbReference type="EMBL" id="WGM58205.1"/>
    </source>
</evidence>
<dbReference type="RefSeq" id="WP_236760793.1">
    <property type="nucleotide sequence ID" value="NZ_CP122962.1"/>
</dbReference>
<dbReference type="EMBL" id="CP122962">
    <property type="protein sequence ID" value="WGM58205.1"/>
    <property type="molecule type" value="Genomic_DNA"/>
</dbReference>
<dbReference type="AlphaFoldDB" id="A0AAF0GTD8"/>
<evidence type="ECO:0000313" key="3">
    <source>
        <dbReference type="Proteomes" id="UP000305410"/>
    </source>
</evidence>
<keyword evidence="1" id="KW-0812">Transmembrane</keyword>
<keyword evidence="1" id="KW-1133">Transmembrane helix</keyword>